<dbReference type="EMBL" id="JAQQFN010000051">
    <property type="protein sequence ID" value="MFL9888865.1"/>
    <property type="molecule type" value="Genomic_DNA"/>
</dbReference>
<gene>
    <name evidence="12" type="ORF">PQR66_37980</name>
</gene>
<protein>
    <submittedName>
        <fullName evidence="12">Class I tRNA ligase family protein</fullName>
    </submittedName>
</protein>
<dbReference type="SUPFAM" id="SSF52374">
    <property type="entry name" value="Nucleotidylyl transferase"/>
    <property type="match status" value="1"/>
</dbReference>
<keyword evidence="2" id="KW-0963">Cytoplasm</keyword>
<comment type="similarity">
    <text evidence="1">Belongs to the class-I aminoacyl-tRNA synthetase family. MetG type 1 subfamily.</text>
</comment>
<evidence type="ECO:0000256" key="1">
    <source>
        <dbReference type="ARBA" id="ARBA00008258"/>
    </source>
</evidence>
<evidence type="ECO:0000256" key="4">
    <source>
        <dbReference type="ARBA" id="ARBA00022741"/>
    </source>
</evidence>
<keyword evidence="4 9" id="KW-0547">Nucleotide-binding</keyword>
<evidence type="ECO:0000313" key="13">
    <source>
        <dbReference type="Proteomes" id="UP001629249"/>
    </source>
</evidence>
<feature type="domain" description="Cupin type-2" evidence="10">
    <location>
        <begin position="40"/>
        <end position="104"/>
    </location>
</feature>
<reference evidence="12 13" key="1">
    <citation type="journal article" date="2024" name="Chem. Sci.">
        <title>Discovery of megapolipeptins by genome mining of a Burkholderiales bacteria collection.</title>
        <authorList>
            <person name="Paulo B.S."/>
            <person name="Recchia M.J.J."/>
            <person name="Lee S."/>
            <person name="Fergusson C.H."/>
            <person name="Romanowski S.B."/>
            <person name="Hernandez A."/>
            <person name="Krull N."/>
            <person name="Liu D.Y."/>
            <person name="Cavanagh H."/>
            <person name="Bos A."/>
            <person name="Gray C.A."/>
            <person name="Murphy B.T."/>
            <person name="Linington R.G."/>
            <person name="Eustaquio A.S."/>
        </authorList>
    </citation>
    <scope>NUCLEOTIDE SEQUENCE [LARGE SCALE GENOMIC DNA]</scope>
    <source>
        <strain evidence="12 13">RL16-012-BIC-B</strain>
    </source>
</reference>
<dbReference type="Gene3D" id="1.10.730.10">
    <property type="entry name" value="Isoleucyl-tRNA Synthetase, Domain 1"/>
    <property type="match status" value="1"/>
</dbReference>
<dbReference type="PANTHER" id="PTHR45765:SF1">
    <property type="entry name" value="METHIONINE--TRNA LIGASE, CYTOPLASMIC"/>
    <property type="match status" value="1"/>
</dbReference>
<dbReference type="PROSITE" id="PS00178">
    <property type="entry name" value="AA_TRNA_LIGASE_I"/>
    <property type="match status" value="1"/>
</dbReference>
<dbReference type="SUPFAM" id="SSF51182">
    <property type="entry name" value="RmlC-like cupins"/>
    <property type="match status" value="1"/>
</dbReference>
<evidence type="ECO:0000313" key="12">
    <source>
        <dbReference type="EMBL" id="MFL9888865.1"/>
    </source>
</evidence>
<comment type="caution">
    <text evidence="12">The sequence shown here is derived from an EMBL/GenBank/DDBJ whole genome shotgun (WGS) entry which is preliminary data.</text>
</comment>
<proteinExistence type="inferred from homology"/>
<dbReference type="Gene3D" id="3.40.50.620">
    <property type="entry name" value="HUPs"/>
    <property type="match status" value="1"/>
</dbReference>
<dbReference type="Gene3D" id="2.60.120.10">
    <property type="entry name" value="Jelly Rolls"/>
    <property type="match status" value="1"/>
</dbReference>
<accession>A0ABW9A184</accession>
<evidence type="ECO:0000256" key="3">
    <source>
        <dbReference type="ARBA" id="ARBA00022598"/>
    </source>
</evidence>
<keyword evidence="5 9" id="KW-0067">ATP-binding</keyword>
<dbReference type="Gene3D" id="2.20.28.20">
    <property type="entry name" value="Methionyl-tRNA synthetase, Zn-domain"/>
    <property type="match status" value="1"/>
</dbReference>
<keyword evidence="7 9" id="KW-0030">Aminoacyl-tRNA synthetase</keyword>
<keyword evidence="13" id="KW-1185">Reference proteome</keyword>
<dbReference type="InterPro" id="IPR015413">
    <property type="entry name" value="Methionyl/Leucyl_tRNA_Synth"/>
</dbReference>
<evidence type="ECO:0000256" key="6">
    <source>
        <dbReference type="ARBA" id="ARBA00022917"/>
    </source>
</evidence>
<dbReference type="SUPFAM" id="SSF47323">
    <property type="entry name" value="Anticodon-binding domain of a subclass of class I aminoacyl-tRNA synthetases"/>
    <property type="match status" value="1"/>
</dbReference>
<dbReference type="PANTHER" id="PTHR45765">
    <property type="entry name" value="METHIONINE--TRNA LIGASE"/>
    <property type="match status" value="1"/>
</dbReference>
<dbReference type="Proteomes" id="UP001629249">
    <property type="component" value="Unassembled WGS sequence"/>
</dbReference>
<dbReference type="InterPro" id="IPR009080">
    <property type="entry name" value="tRNAsynth_Ia_anticodon-bd"/>
</dbReference>
<evidence type="ECO:0000256" key="7">
    <source>
        <dbReference type="ARBA" id="ARBA00023146"/>
    </source>
</evidence>
<evidence type="ECO:0000256" key="9">
    <source>
        <dbReference type="RuleBase" id="RU363039"/>
    </source>
</evidence>
<feature type="domain" description="Methionyl/Leucyl tRNA synthetase" evidence="11">
    <location>
        <begin position="128"/>
        <end position="512"/>
    </location>
</feature>
<evidence type="ECO:0000256" key="2">
    <source>
        <dbReference type="ARBA" id="ARBA00022490"/>
    </source>
</evidence>
<evidence type="ECO:0000259" key="10">
    <source>
        <dbReference type="Pfam" id="PF07883"/>
    </source>
</evidence>
<evidence type="ECO:0000259" key="11">
    <source>
        <dbReference type="Pfam" id="PF09334"/>
    </source>
</evidence>
<evidence type="ECO:0000256" key="8">
    <source>
        <dbReference type="ARBA" id="ARBA00047364"/>
    </source>
</evidence>
<dbReference type="Pfam" id="PF09334">
    <property type="entry name" value="tRNA-synt_1g"/>
    <property type="match status" value="1"/>
</dbReference>
<dbReference type="InterPro" id="IPR001412">
    <property type="entry name" value="aa-tRNA-synth_I_CS"/>
</dbReference>
<dbReference type="InterPro" id="IPR014710">
    <property type="entry name" value="RmlC-like_jellyroll"/>
</dbReference>
<dbReference type="InterPro" id="IPR013096">
    <property type="entry name" value="Cupin_2"/>
</dbReference>
<dbReference type="InterPro" id="IPR011051">
    <property type="entry name" value="RmlC_Cupin_sf"/>
</dbReference>
<dbReference type="GO" id="GO:0016874">
    <property type="term" value="F:ligase activity"/>
    <property type="evidence" value="ECO:0007669"/>
    <property type="project" value="UniProtKB-KW"/>
</dbReference>
<dbReference type="InterPro" id="IPR014729">
    <property type="entry name" value="Rossmann-like_a/b/a_fold"/>
</dbReference>
<comment type="catalytic activity">
    <reaction evidence="8">
        <text>tRNA(Met) + L-methionine + ATP = L-methionyl-tRNA(Met) + AMP + diphosphate</text>
        <dbReference type="Rhea" id="RHEA:13481"/>
        <dbReference type="Rhea" id="RHEA-COMP:9667"/>
        <dbReference type="Rhea" id="RHEA-COMP:9698"/>
        <dbReference type="ChEBI" id="CHEBI:30616"/>
        <dbReference type="ChEBI" id="CHEBI:33019"/>
        <dbReference type="ChEBI" id="CHEBI:57844"/>
        <dbReference type="ChEBI" id="CHEBI:78442"/>
        <dbReference type="ChEBI" id="CHEBI:78530"/>
        <dbReference type="ChEBI" id="CHEBI:456215"/>
        <dbReference type="EC" id="6.1.1.10"/>
    </reaction>
</comment>
<name>A0ABW9A184_9BURK</name>
<organism evidence="12 13">
    <name type="scientific">Paraburkholderia agricolaris</name>
    <dbReference type="NCBI Taxonomy" id="2152888"/>
    <lineage>
        <taxon>Bacteria</taxon>
        <taxon>Pseudomonadati</taxon>
        <taxon>Pseudomonadota</taxon>
        <taxon>Betaproteobacteria</taxon>
        <taxon>Burkholderiales</taxon>
        <taxon>Burkholderiaceae</taxon>
        <taxon>Paraburkholderia</taxon>
    </lineage>
</organism>
<keyword evidence="3 9" id="KW-0436">Ligase</keyword>
<dbReference type="RefSeq" id="WP_408335745.1">
    <property type="nucleotide sequence ID" value="NZ_JAQQFH010000060.1"/>
</dbReference>
<sequence>MKIIKSIASDLSIQSGYLINEIDYDIVQAGTCVTVALGSIRVGHETPLHLHSEREVFIAISGRASIFDGTDRIDFRGGDVVIADSLQSHTIRCEGGEPFDFATIYWFPNDSIVEKSDPRPASDRPVVVMSTPPTPNGDLHLGHLSGPYLGADAHTRYLRCRGRNAVHVTSSDDFQSYVVSLAESEQTTPEKTAAHYSAAIKGTLDLLDIHLDYYTSTATDSAYQDTLKAIAMRIADLPGVEFCASPATVHPTSGAYVYEATLSGHCPTCGCRCGGNICEECGFPNICTDIRDSKTRDGLSPLVKEIRRYHVSPSEFMPELLEHYRTSVMTPRLRRYTTKVLKDERRPIAISHPATWGVPMPTPDGSDQVLWVWVEMAFGLICAVTRLQGDRVLQEKNPESDRGEFPENIDIVHFFGFDNSFYHTIIFPTVYRLLYGRIPSNITYVSNEFYLLDGRKFSTSRRHAVWGKEILEDWSSDAVRFFLAKTRPEMERTNFTMNEFTQVVTDELHGTWQRLFDEANEVCARHYGGCAPVCGTWVSQHVAFSAELDGSIKEISACYEAGSFSLREAVAGLSRLVEFTRKFASTAEFYRVDGPEDSFYRTSIALTLAAVRLVGRLSYPILPKFSARIETDLGFQSVGTSWPKGVQLIPGGQTIKLATDYFERTTM</sequence>
<dbReference type="Pfam" id="PF07883">
    <property type="entry name" value="Cupin_2"/>
    <property type="match status" value="1"/>
</dbReference>
<keyword evidence="6 9" id="KW-0648">Protein biosynthesis</keyword>
<evidence type="ECO:0000256" key="5">
    <source>
        <dbReference type="ARBA" id="ARBA00022840"/>
    </source>
</evidence>
<dbReference type="InterPro" id="IPR029038">
    <property type="entry name" value="MetRS_Zn"/>
</dbReference>
<dbReference type="InterPro" id="IPR023458">
    <property type="entry name" value="Met-tRNA_ligase_1"/>
</dbReference>